<dbReference type="PANTHER" id="PTHR21879">
    <property type="entry name" value="FI03362P-RELATED-RELATED"/>
    <property type="match status" value="1"/>
</dbReference>
<accession>A0ABD1ENG7</accession>
<gene>
    <name evidence="3" type="ORF">ABEB36_008908</name>
</gene>
<name>A0ABD1ENG7_HYPHA</name>
<evidence type="ECO:0000313" key="4">
    <source>
        <dbReference type="Proteomes" id="UP001566132"/>
    </source>
</evidence>
<proteinExistence type="predicted"/>
<dbReference type="Proteomes" id="UP001566132">
    <property type="component" value="Unassembled WGS sequence"/>
</dbReference>
<dbReference type="InterPro" id="IPR012464">
    <property type="entry name" value="DUF1676"/>
</dbReference>
<evidence type="ECO:0000256" key="1">
    <source>
        <dbReference type="SAM" id="Phobius"/>
    </source>
</evidence>
<dbReference type="PANTHER" id="PTHR21879:SF6">
    <property type="entry name" value="OSIRIS 19, ISOFORM A"/>
    <property type="match status" value="1"/>
</dbReference>
<reference evidence="3 4" key="1">
    <citation type="submission" date="2024-05" db="EMBL/GenBank/DDBJ databases">
        <title>Genetic variation in Jamaican populations of the coffee berry borer (Hypothenemus hampei).</title>
        <authorList>
            <person name="Errbii M."/>
            <person name="Myrie A."/>
        </authorList>
    </citation>
    <scope>NUCLEOTIDE SEQUENCE [LARGE SCALE GENOMIC DNA]</scope>
    <source>
        <strain evidence="3">JA-Hopewell-2020-01-JO</strain>
        <tissue evidence="3">Whole body</tissue>
    </source>
</reference>
<evidence type="ECO:0008006" key="5">
    <source>
        <dbReference type="Google" id="ProtNLM"/>
    </source>
</evidence>
<keyword evidence="1" id="KW-0472">Membrane</keyword>
<feature type="transmembrane region" description="Helical" evidence="1">
    <location>
        <begin position="97"/>
        <end position="120"/>
    </location>
</feature>
<keyword evidence="1" id="KW-0812">Transmembrane</keyword>
<keyword evidence="4" id="KW-1185">Reference proteome</keyword>
<dbReference type="AlphaFoldDB" id="A0ABD1ENG7"/>
<evidence type="ECO:0000256" key="2">
    <source>
        <dbReference type="SAM" id="SignalP"/>
    </source>
</evidence>
<dbReference type="Pfam" id="PF07898">
    <property type="entry name" value="DUF1676"/>
    <property type="match status" value="1"/>
</dbReference>
<feature type="chain" id="PRO_5044891193" description="Osiris 19" evidence="2">
    <location>
        <begin position="23"/>
        <end position="186"/>
    </location>
</feature>
<keyword evidence="1" id="KW-1133">Transmembrane helix</keyword>
<protein>
    <recommendedName>
        <fullName evidence="5">Osiris 19</fullName>
    </recommendedName>
</protein>
<evidence type="ECO:0000313" key="3">
    <source>
        <dbReference type="EMBL" id="KAL1498048.1"/>
    </source>
</evidence>
<feature type="transmembrane region" description="Helical" evidence="1">
    <location>
        <begin position="127"/>
        <end position="146"/>
    </location>
</feature>
<organism evidence="3 4">
    <name type="scientific">Hypothenemus hampei</name>
    <name type="common">Coffee berry borer</name>
    <dbReference type="NCBI Taxonomy" id="57062"/>
    <lineage>
        <taxon>Eukaryota</taxon>
        <taxon>Metazoa</taxon>
        <taxon>Ecdysozoa</taxon>
        <taxon>Arthropoda</taxon>
        <taxon>Hexapoda</taxon>
        <taxon>Insecta</taxon>
        <taxon>Pterygota</taxon>
        <taxon>Neoptera</taxon>
        <taxon>Endopterygota</taxon>
        <taxon>Coleoptera</taxon>
        <taxon>Polyphaga</taxon>
        <taxon>Cucujiformia</taxon>
        <taxon>Curculionidae</taxon>
        <taxon>Scolytinae</taxon>
        <taxon>Hypothenemus</taxon>
    </lineage>
</organism>
<comment type="caution">
    <text evidence="3">The sequence shown here is derived from an EMBL/GenBank/DDBJ whole genome shotgun (WGS) entry which is preliminary data.</text>
</comment>
<sequence length="186" mass="20639">MLKCFVIVFYLASFICVAPAKSFKVNNSTNDNNQSTQSLENALETFIKSKDVAFQLPLLGKLTMDSRKLNDEEINFRLNFANNGSEERGKKYKLKKVLIPILTLVLLKAVTIVPFILGALTYKAYSSLKFALGSFVISAALAIFQICQKLAANSQSPVVLDHPPFDHYDRSITENGLNLAYSGHAQ</sequence>
<feature type="signal peptide" evidence="2">
    <location>
        <begin position="1"/>
        <end position="22"/>
    </location>
</feature>
<keyword evidence="2" id="KW-0732">Signal</keyword>
<dbReference type="EMBL" id="JBDJPC010000006">
    <property type="protein sequence ID" value="KAL1498048.1"/>
    <property type="molecule type" value="Genomic_DNA"/>
</dbReference>